<evidence type="ECO:0000313" key="1">
    <source>
        <dbReference type="EMBL" id="MED6169769.1"/>
    </source>
</evidence>
<evidence type="ECO:0000313" key="2">
    <source>
        <dbReference type="Proteomes" id="UP001341840"/>
    </source>
</evidence>
<proteinExistence type="predicted"/>
<accession>A0ABU6V9M0</accession>
<name>A0ABU6V9M0_9FABA</name>
<organism evidence="1 2">
    <name type="scientific">Stylosanthes scabra</name>
    <dbReference type="NCBI Taxonomy" id="79078"/>
    <lineage>
        <taxon>Eukaryota</taxon>
        <taxon>Viridiplantae</taxon>
        <taxon>Streptophyta</taxon>
        <taxon>Embryophyta</taxon>
        <taxon>Tracheophyta</taxon>
        <taxon>Spermatophyta</taxon>
        <taxon>Magnoliopsida</taxon>
        <taxon>eudicotyledons</taxon>
        <taxon>Gunneridae</taxon>
        <taxon>Pentapetalae</taxon>
        <taxon>rosids</taxon>
        <taxon>fabids</taxon>
        <taxon>Fabales</taxon>
        <taxon>Fabaceae</taxon>
        <taxon>Papilionoideae</taxon>
        <taxon>50 kb inversion clade</taxon>
        <taxon>dalbergioids sensu lato</taxon>
        <taxon>Dalbergieae</taxon>
        <taxon>Pterocarpus clade</taxon>
        <taxon>Stylosanthes</taxon>
    </lineage>
</organism>
<dbReference type="EMBL" id="JASCZI010151122">
    <property type="protein sequence ID" value="MED6169769.1"/>
    <property type="molecule type" value="Genomic_DNA"/>
</dbReference>
<sequence length="128" mass="14326">MVTCSGCCPIWTCWRSPSGFGLSWTFLSGGSRLTRRHLLASSGFSSFGSCSLEMCKVAFLRFLFISAKYAYFSSISYELHGEDGSCYNRSYPVEGRSSYNRIVGRVMIDDQPSYFRAPPVLWVPNGDP</sequence>
<keyword evidence="2" id="KW-1185">Reference proteome</keyword>
<reference evidence="1 2" key="1">
    <citation type="journal article" date="2023" name="Plants (Basel)">
        <title>Bridging the Gap: Combining Genomics and Transcriptomics Approaches to Understand Stylosanthes scabra, an Orphan Legume from the Brazilian Caatinga.</title>
        <authorList>
            <person name="Ferreira-Neto J.R.C."/>
            <person name="da Silva M.D."/>
            <person name="Binneck E."/>
            <person name="de Melo N.F."/>
            <person name="da Silva R.H."/>
            <person name="de Melo A.L.T.M."/>
            <person name="Pandolfi V."/>
            <person name="Bustamante F.O."/>
            <person name="Brasileiro-Vidal A.C."/>
            <person name="Benko-Iseppon A.M."/>
        </authorList>
    </citation>
    <scope>NUCLEOTIDE SEQUENCE [LARGE SCALE GENOMIC DNA]</scope>
    <source>
        <tissue evidence="1">Leaves</tissue>
    </source>
</reference>
<gene>
    <name evidence="1" type="ORF">PIB30_024426</name>
</gene>
<comment type="caution">
    <text evidence="1">The sequence shown here is derived from an EMBL/GenBank/DDBJ whole genome shotgun (WGS) entry which is preliminary data.</text>
</comment>
<protein>
    <submittedName>
        <fullName evidence="1">Uncharacterized protein</fullName>
    </submittedName>
</protein>
<dbReference type="Proteomes" id="UP001341840">
    <property type="component" value="Unassembled WGS sequence"/>
</dbReference>